<keyword evidence="3" id="KW-1185">Reference proteome</keyword>
<dbReference type="SUPFAM" id="SSF56281">
    <property type="entry name" value="Metallo-hydrolase/oxidoreductase"/>
    <property type="match status" value="1"/>
</dbReference>
<dbReference type="Pfam" id="PF12706">
    <property type="entry name" value="Lactamase_B_2"/>
    <property type="match status" value="1"/>
</dbReference>
<dbReference type="Proteomes" id="UP001470230">
    <property type="component" value="Unassembled WGS sequence"/>
</dbReference>
<protein>
    <recommendedName>
        <fullName evidence="1">Metallo-beta-lactamase domain-containing protein</fullName>
    </recommendedName>
</protein>
<sequence>MAKVIIPTIINLPNYSNSHHLADGHYQNEDGEPKIASEALQTSGFFKSFQKFAKFFASKSDITEPIPVRKISESTGEFNHDNDNPENPSIKAWWIGHATVLIEINSNYIIIDPQLSDYASPVRGFIKRVTPPALTVEELPPISIILYSHDHYDHLSYETLVQLKEKFPNVSIFAPVGIDAMINKWDKKFNAFGFDWRTTTTISLPNSEDQINITCFPARHYTRRSVSDTNQRLWCSWLIQYKDCSIYHPGDSAIGPHFSEIRNFVGKPIDIAFMPIGPQNPPEVMRPVHMNPEDVKNMSDILEAKSVVPIHYGCFALGQQVDTPDLVVLKRLWEGDNLYPIKVGGRIENINGRFIVPENCISEMMMPD</sequence>
<organism evidence="2 3">
    <name type="scientific">Tritrichomonas musculus</name>
    <dbReference type="NCBI Taxonomy" id="1915356"/>
    <lineage>
        <taxon>Eukaryota</taxon>
        <taxon>Metamonada</taxon>
        <taxon>Parabasalia</taxon>
        <taxon>Tritrichomonadida</taxon>
        <taxon>Tritrichomonadidae</taxon>
        <taxon>Tritrichomonas</taxon>
    </lineage>
</organism>
<gene>
    <name evidence="2" type="ORF">M9Y10_011006</name>
</gene>
<dbReference type="InterPro" id="IPR024884">
    <property type="entry name" value="NAPE-PLD"/>
</dbReference>
<dbReference type="PIRSF" id="PIRSF038896">
    <property type="entry name" value="NAPE-PLD"/>
    <property type="match status" value="1"/>
</dbReference>
<comment type="caution">
    <text evidence="2">The sequence shown here is derived from an EMBL/GenBank/DDBJ whole genome shotgun (WGS) entry which is preliminary data.</text>
</comment>
<dbReference type="Gene3D" id="3.60.15.10">
    <property type="entry name" value="Ribonuclease Z/Hydroxyacylglutathione hydrolase-like"/>
    <property type="match status" value="1"/>
</dbReference>
<accession>A0ABR2IME7</accession>
<feature type="domain" description="Metallo-beta-lactamase" evidence="1">
    <location>
        <begin position="108"/>
        <end position="312"/>
    </location>
</feature>
<dbReference type="InterPro" id="IPR001279">
    <property type="entry name" value="Metallo-B-lactamas"/>
</dbReference>
<reference evidence="2 3" key="1">
    <citation type="submission" date="2024-04" db="EMBL/GenBank/DDBJ databases">
        <title>Tritrichomonas musculus Genome.</title>
        <authorList>
            <person name="Alves-Ferreira E."/>
            <person name="Grigg M."/>
            <person name="Lorenzi H."/>
            <person name="Galac M."/>
        </authorList>
    </citation>
    <scope>NUCLEOTIDE SEQUENCE [LARGE SCALE GENOMIC DNA]</scope>
    <source>
        <strain evidence="2 3">EAF2021</strain>
    </source>
</reference>
<dbReference type="EMBL" id="JAPFFF010000016">
    <property type="protein sequence ID" value="KAK8865458.1"/>
    <property type="molecule type" value="Genomic_DNA"/>
</dbReference>
<name>A0ABR2IME7_9EUKA</name>
<evidence type="ECO:0000259" key="1">
    <source>
        <dbReference type="Pfam" id="PF12706"/>
    </source>
</evidence>
<dbReference type="PANTHER" id="PTHR15032:SF4">
    <property type="entry name" value="N-ACYL-PHOSPHATIDYLETHANOLAMINE-HYDROLYZING PHOSPHOLIPASE D"/>
    <property type="match status" value="1"/>
</dbReference>
<evidence type="ECO:0000313" key="3">
    <source>
        <dbReference type="Proteomes" id="UP001470230"/>
    </source>
</evidence>
<evidence type="ECO:0000313" key="2">
    <source>
        <dbReference type="EMBL" id="KAK8865458.1"/>
    </source>
</evidence>
<dbReference type="InterPro" id="IPR036866">
    <property type="entry name" value="RibonucZ/Hydroxyglut_hydro"/>
</dbReference>
<dbReference type="PANTHER" id="PTHR15032">
    <property type="entry name" value="N-ACYL-PHOSPHATIDYLETHANOLAMINE-HYDROLYZING PHOSPHOLIPASE D"/>
    <property type="match status" value="1"/>
</dbReference>
<proteinExistence type="predicted"/>